<evidence type="ECO:0000313" key="2">
    <source>
        <dbReference type="Proteomes" id="UP000298860"/>
    </source>
</evidence>
<accession>A0A4D4JI28</accession>
<dbReference type="RefSeq" id="WP_137816831.1">
    <property type="nucleotide sequence ID" value="NZ_BJFL01000067.1"/>
</dbReference>
<sequence length="177" mass="19743">MVQLGALAVSSLPGGVLIETLDDLGPPGTPPLCRAVLGRFLQKDDSGQDPPWWYGRKWTTANRPQARRVTAKNVDSWVKQAEESIIQDELDAFRKALQDYLIARYSGNASALFSFITELGSGPVRDVILAKDQHRRLTAHNSDAEISRYLETYGYINPAGTVGRWHHEHMKSLRDNG</sequence>
<name>A0A4D4JI28_9PSEU</name>
<comment type="caution">
    <text evidence="1">The sequence shown here is derived from an EMBL/GenBank/DDBJ whole genome shotgun (WGS) entry which is preliminary data.</text>
</comment>
<dbReference type="AlphaFoldDB" id="A0A4D4JI28"/>
<protein>
    <submittedName>
        <fullName evidence="1">Uncharacterized protein</fullName>
    </submittedName>
</protein>
<organism evidence="1 2">
    <name type="scientific">Gandjariella thermophila</name>
    <dbReference type="NCBI Taxonomy" id="1931992"/>
    <lineage>
        <taxon>Bacteria</taxon>
        <taxon>Bacillati</taxon>
        <taxon>Actinomycetota</taxon>
        <taxon>Actinomycetes</taxon>
        <taxon>Pseudonocardiales</taxon>
        <taxon>Pseudonocardiaceae</taxon>
        <taxon>Gandjariella</taxon>
    </lineage>
</organism>
<dbReference type="Proteomes" id="UP000298860">
    <property type="component" value="Unassembled WGS sequence"/>
</dbReference>
<reference evidence="2" key="1">
    <citation type="submission" date="2019-04" db="EMBL/GenBank/DDBJ databases">
        <title>Draft genome sequence of Pseudonocardiaceae bacterium SL3-2-4.</title>
        <authorList>
            <person name="Ningsih F."/>
            <person name="Yokota A."/>
            <person name="Sakai Y."/>
            <person name="Nanatani K."/>
            <person name="Yabe S."/>
            <person name="Oetari A."/>
            <person name="Sjamsuridzal W."/>
        </authorList>
    </citation>
    <scope>NUCLEOTIDE SEQUENCE [LARGE SCALE GENOMIC DNA]</scope>
    <source>
        <strain evidence="2">SL3-2-4</strain>
    </source>
</reference>
<evidence type="ECO:0000313" key="1">
    <source>
        <dbReference type="EMBL" id="GDY33929.1"/>
    </source>
</evidence>
<gene>
    <name evidence="1" type="ORF">GTS_55620</name>
</gene>
<dbReference type="EMBL" id="BJFL01000067">
    <property type="protein sequence ID" value="GDY33929.1"/>
    <property type="molecule type" value="Genomic_DNA"/>
</dbReference>
<keyword evidence="2" id="KW-1185">Reference proteome</keyword>
<proteinExistence type="predicted"/>